<comment type="caution">
    <text evidence="2">The sequence shown here is derived from an EMBL/GenBank/DDBJ whole genome shotgun (WGS) entry which is preliminary data.</text>
</comment>
<protein>
    <submittedName>
        <fullName evidence="2">Uncharacterized protein</fullName>
    </submittedName>
</protein>
<proteinExistence type="predicted"/>
<name>A0A314XFF4_PRUYE</name>
<evidence type="ECO:0000313" key="2">
    <source>
        <dbReference type="EMBL" id="PQP91942.1"/>
    </source>
</evidence>
<sequence length="365" mass="39406">MWGSPLVIVREAPPVAGVIIIEEEAATEVPYVEETATAQMVIEEVGAAEMVVEEEATAEGPVEETTTTEMVVEKAVAVETVIEEAAADEVAAEEVEEETVDEGAEGATEEATEEVPEETAEEAPEEAAEEATEEIAEEATADVPAEPSQSAPHRPSGISFRLEATSSDDLDELYASLHEEGGSSASAPLDEDSKTVIERLREFLLLGVQQMTATGALMEFRSCLDTAMAIGLLDSAQLDELQARLAEGEEMISRYAEAVTRMAEGSSLEQDLVEIKEKVQPAMARLKENDLARRALILQRRDGAVATGRELKSSAKQVLKAATETKKALAERKLIRARWQADIDGGDIAWRKITCLIWGMFSEGV</sequence>
<dbReference type="EMBL" id="PJQY01002641">
    <property type="protein sequence ID" value="PQP91942.1"/>
    <property type="molecule type" value="Genomic_DNA"/>
</dbReference>
<dbReference type="AlphaFoldDB" id="A0A314XFF4"/>
<accession>A0A314XFF4</accession>
<evidence type="ECO:0000256" key="1">
    <source>
        <dbReference type="SAM" id="MobiDB-lite"/>
    </source>
</evidence>
<feature type="compositionally biased region" description="Acidic residues" evidence="1">
    <location>
        <begin position="88"/>
        <end position="140"/>
    </location>
</feature>
<reference evidence="2 3" key="1">
    <citation type="submission" date="2018-02" db="EMBL/GenBank/DDBJ databases">
        <title>Draft genome of wild Prunus yedoensis var. nudiflora.</title>
        <authorList>
            <person name="Baek S."/>
            <person name="Kim J.-H."/>
            <person name="Choi K."/>
            <person name="Kim G.-B."/>
            <person name="Cho A."/>
            <person name="Jang H."/>
            <person name="Shin C.-H."/>
            <person name="Yu H.-J."/>
            <person name="Mun J.-H."/>
        </authorList>
    </citation>
    <scope>NUCLEOTIDE SEQUENCE [LARGE SCALE GENOMIC DNA]</scope>
    <source>
        <strain evidence="3">cv. Jeju island</strain>
        <tissue evidence="2">Leaf</tissue>
    </source>
</reference>
<keyword evidence="3" id="KW-1185">Reference proteome</keyword>
<dbReference type="Proteomes" id="UP000250321">
    <property type="component" value="Unassembled WGS sequence"/>
</dbReference>
<evidence type="ECO:0000313" key="3">
    <source>
        <dbReference type="Proteomes" id="UP000250321"/>
    </source>
</evidence>
<feature type="region of interest" description="Disordered" evidence="1">
    <location>
        <begin position="88"/>
        <end position="158"/>
    </location>
</feature>
<organism evidence="2 3">
    <name type="scientific">Prunus yedoensis var. nudiflora</name>
    <dbReference type="NCBI Taxonomy" id="2094558"/>
    <lineage>
        <taxon>Eukaryota</taxon>
        <taxon>Viridiplantae</taxon>
        <taxon>Streptophyta</taxon>
        <taxon>Embryophyta</taxon>
        <taxon>Tracheophyta</taxon>
        <taxon>Spermatophyta</taxon>
        <taxon>Magnoliopsida</taxon>
        <taxon>eudicotyledons</taxon>
        <taxon>Gunneridae</taxon>
        <taxon>Pentapetalae</taxon>
        <taxon>rosids</taxon>
        <taxon>fabids</taxon>
        <taxon>Rosales</taxon>
        <taxon>Rosaceae</taxon>
        <taxon>Amygdaloideae</taxon>
        <taxon>Amygdaleae</taxon>
        <taxon>Prunus</taxon>
    </lineage>
</organism>
<gene>
    <name evidence="2" type="ORF">Pyn_34077</name>
</gene>